<accession>A0A481W642</accession>
<protein>
    <recommendedName>
        <fullName evidence="3">Lipoprotein</fullName>
    </recommendedName>
</protein>
<evidence type="ECO:0008006" key="3">
    <source>
        <dbReference type="Google" id="ProtNLM"/>
    </source>
</evidence>
<gene>
    <name evidence="1" type="ORF">PSA21_318</name>
</gene>
<keyword evidence="2" id="KW-1185">Reference proteome</keyword>
<evidence type="ECO:0000313" key="2">
    <source>
        <dbReference type="Proteomes" id="UP000294134"/>
    </source>
</evidence>
<dbReference type="EMBL" id="MK552327">
    <property type="protein sequence ID" value="QBJ02844.1"/>
    <property type="molecule type" value="Genomic_DNA"/>
</dbReference>
<dbReference type="Proteomes" id="UP000294134">
    <property type="component" value="Segment"/>
</dbReference>
<evidence type="ECO:0000313" key="1">
    <source>
        <dbReference type="EMBL" id="QBJ02844.1"/>
    </source>
</evidence>
<organism evidence="1 2">
    <name type="scientific">Pseudomonas phage Psa21</name>
    <dbReference type="NCBI Taxonomy" id="2530023"/>
    <lineage>
        <taxon>Viruses</taxon>
        <taxon>Duplodnaviria</taxon>
        <taxon>Heunggongvirae</taxon>
        <taxon>Uroviricota</taxon>
        <taxon>Caudoviricetes</taxon>
        <taxon>Chimalliviridae</taxon>
        <taxon>Tepukevirus</taxon>
        <taxon>Tepukevirus Psa21</taxon>
    </lineage>
</organism>
<reference evidence="1 2" key="1">
    <citation type="submission" date="2019-02" db="EMBL/GenBank/DDBJ databases">
        <authorList>
            <person name="Frampton R.A."/>
            <person name="Wojtus J.K."/>
            <person name="Fineran P.C."/>
            <person name="Hendrickson H.L."/>
        </authorList>
    </citation>
    <scope>NUCLEOTIDE SEQUENCE [LARGE SCALE GENOMIC DNA]</scope>
</reference>
<name>A0A481W642_9CAUD</name>
<dbReference type="PROSITE" id="PS51257">
    <property type="entry name" value="PROKAR_LIPOPROTEIN"/>
    <property type="match status" value="1"/>
</dbReference>
<sequence>MKYIVALLCALLITACKPQSEYTTKGLLIGASCGKETMGRFGVTYDSGCVAAVKDEKGVATFSIESDSGALVGSQVVIIKTGDYMYRVIKSIE</sequence>
<proteinExistence type="predicted"/>